<dbReference type="InterPro" id="IPR007016">
    <property type="entry name" value="O-antigen_ligase-rel_domated"/>
</dbReference>
<dbReference type="EMBL" id="CP064781">
    <property type="protein sequence ID" value="QRJ65100.1"/>
    <property type="molecule type" value="Genomic_DNA"/>
</dbReference>
<evidence type="ECO:0000256" key="5">
    <source>
        <dbReference type="SAM" id="Phobius"/>
    </source>
</evidence>
<dbReference type="KEGG" id="ares:IWH25_07100"/>
<sequence length="570" mass="61685">MIRLSNRLALALLALLLTLPFLGARHHLPIATFRQEWLAAALGLCALLPLLAGDDDAWEIPRSALLPAAFVPLVWLQVAAGGTTFEQAVLLSLYLVWALLLMLLACRLELRVGRAGLADVLAWGLVAGALLAAASGAAQLWWPQLGLPWIFPSDGRVIGNIAQANNFADYLWLGVAAALWLHARGRLPWPALAAALLPLLACSLLSGSRSVYLYALALSAWQFIWARAAAGEQRRRLRYGALLLLPALLGVQALIGLIHPGGTTVSAAQRIAAGGSYDPVRWTLWRAALAIFADHPLLGAGFDSYSREFFRRIEGFPLAGQGIPEHSHNLVFEIAAEFGLAGLAALLAAAIAWLGALCRRPDDAALLALALLLVLGLHSLLEYPLWYAHFLAIAAIALALGDAARWRLAAAPRHRWLLLGAVALGLITLSGLRADYLRLEEAAQGRRSDGTPLPPATRQEWLLDSYARSQWKHYAALQFAVLMPIGSEELRGRLTLLDEAVRFSPIREAVFRHAALLQLAGDEAAARAQLRRAMLAYPGRIAEARAEFAAALPESPQLAPLLDLLRQRSF</sequence>
<comment type="subcellular location">
    <subcellularLocation>
        <location evidence="1">Membrane</location>
        <topology evidence="1">Multi-pass membrane protein</topology>
    </subcellularLocation>
</comment>
<dbReference type="PANTHER" id="PTHR37422">
    <property type="entry name" value="TEICHURONIC ACID BIOSYNTHESIS PROTEIN TUAE"/>
    <property type="match status" value="1"/>
</dbReference>
<evidence type="ECO:0000313" key="9">
    <source>
        <dbReference type="Proteomes" id="UP000663444"/>
    </source>
</evidence>
<keyword evidence="8" id="KW-0436">Ligase</keyword>
<dbReference type="AlphaFoldDB" id="A0A974Y558"/>
<dbReference type="Pfam" id="PF04932">
    <property type="entry name" value="Wzy_C"/>
    <property type="match status" value="1"/>
</dbReference>
<gene>
    <name evidence="8" type="ORF">IWH25_07100</name>
</gene>
<keyword evidence="9" id="KW-1185">Reference proteome</keyword>
<feature type="domain" description="Virulence factor membrane-bound polymerase C-terminal" evidence="7">
    <location>
        <begin position="367"/>
        <end position="544"/>
    </location>
</feature>
<dbReference type="InterPro" id="IPR051533">
    <property type="entry name" value="WaaL-like"/>
</dbReference>
<evidence type="ECO:0000259" key="6">
    <source>
        <dbReference type="Pfam" id="PF04932"/>
    </source>
</evidence>
<organism evidence="8 9">
    <name type="scientific">Azospira restricta</name>
    <dbReference type="NCBI Taxonomy" id="404405"/>
    <lineage>
        <taxon>Bacteria</taxon>
        <taxon>Pseudomonadati</taxon>
        <taxon>Pseudomonadota</taxon>
        <taxon>Betaproteobacteria</taxon>
        <taxon>Rhodocyclales</taxon>
        <taxon>Rhodocyclaceae</taxon>
        <taxon>Azospira</taxon>
    </lineage>
</organism>
<feature type="transmembrane region" description="Helical" evidence="5">
    <location>
        <begin position="88"/>
        <end position="108"/>
    </location>
</feature>
<dbReference type="GO" id="GO:0016874">
    <property type="term" value="F:ligase activity"/>
    <property type="evidence" value="ECO:0007669"/>
    <property type="project" value="UniProtKB-KW"/>
</dbReference>
<keyword evidence="3 5" id="KW-1133">Transmembrane helix</keyword>
<dbReference type="GO" id="GO:0016020">
    <property type="term" value="C:membrane"/>
    <property type="evidence" value="ECO:0007669"/>
    <property type="project" value="UniProtKB-SubCell"/>
</dbReference>
<protein>
    <submittedName>
        <fullName evidence="8">O-antigen ligase family protein</fullName>
    </submittedName>
</protein>
<feature type="transmembrane region" description="Helical" evidence="5">
    <location>
        <begin position="187"/>
        <end position="206"/>
    </location>
</feature>
<feature type="transmembrane region" description="Helical" evidence="5">
    <location>
        <begin position="387"/>
        <end position="404"/>
    </location>
</feature>
<proteinExistence type="predicted"/>
<evidence type="ECO:0000256" key="1">
    <source>
        <dbReference type="ARBA" id="ARBA00004141"/>
    </source>
</evidence>
<accession>A0A974Y558</accession>
<evidence type="ECO:0000259" key="7">
    <source>
        <dbReference type="Pfam" id="PF11846"/>
    </source>
</evidence>
<dbReference type="Proteomes" id="UP000663444">
    <property type="component" value="Chromosome"/>
</dbReference>
<feature type="transmembrane region" description="Helical" evidence="5">
    <location>
        <begin position="33"/>
        <end position="52"/>
    </location>
</feature>
<reference evidence="8" key="1">
    <citation type="submission" date="2020-11" db="EMBL/GenBank/DDBJ databases">
        <title>Azospira restricta DSM 18626 genome sequence.</title>
        <authorList>
            <person name="Moe W.M."/>
        </authorList>
    </citation>
    <scope>NUCLEOTIDE SEQUENCE</scope>
    <source>
        <strain evidence="8">DSM 18626</strain>
    </source>
</reference>
<feature type="transmembrane region" description="Helical" evidence="5">
    <location>
        <begin position="237"/>
        <end position="258"/>
    </location>
</feature>
<dbReference type="InterPro" id="IPR021797">
    <property type="entry name" value="Wzy_C_2"/>
</dbReference>
<feature type="transmembrane region" description="Helical" evidence="5">
    <location>
        <begin position="364"/>
        <end position="381"/>
    </location>
</feature>
<feature type="transmembrane region" description="Helical" evidence="5">
    <location>
        <begin position="64"/>
        <end position="82"/>
    </location>
</feature>
<feature type="transmembrane region" description="Helical" evidence="5">
    <location>
        <begin position="120"/>
        <end position="142"/>
    </location>
</feature>
<evidence type="ECO:0000256" key="2">
    <source>
        <dbReference type="ARBA" id="ARBA00022692"/>
    </source>
</evidence>
<dbReference type="PANTHER" id="PTHR37422:SF21">
    <property type="entry name" value="EXOQ-LIKE PROTEIN"/>
    <property type="match status" value="1"/>
</dbReference>
<keyword evidence="2 5" id="KW-0812">Transmembrane</keyword>
<keyword evidence="4 5" id="KW-0472">Membrane</keyword>
<evidence type="ECO:0000313" key="8">
    <source>
        <dbReference type="EMBL" id="QRJ65100.1"/>
    </source>
</evidence>
<name>A0A974Y558_9RHOO</name>
<dbReference type="RefSeq" id="WP_203388623.1">
    <property type="nucleotide sequence ID" value="NZ_CP064781.1"/>
</dbReference>
<feature type="domain" description="O-antigen ligase-related" evidence="6">
    <location>
        <begin position="195"/>
        <end position="347"/>
    </location>
</feature>
<feature type="transmembrane region" description="Helical" evidence="5">
    <location>
        <begin position="334"/>
        <end position="357"/>
    </location>
</feature>
<dbReference type="Pfam" id="PF11846">
    <property type="entry name" value="Wzy_C_2"/>
    <property type="match status" value="1"/>
</dbReference>
<feature type="transmembrane region" description="Helical" evidence="5">
    <location>
        <begin position="416"/>
        <end position="434"/>
    </location>
</feature>
<evidence type="ECO:0000256" key="4">
    <source>
        <dbReference type="ARBA" id="ARBA00023136"/>
    </source>
</evidence>
<evidence type="ECO:0000256" key="3">
    <source>
        <dbReference type="ARBA" id="ARBA00022989"/>
    </source>
</evidence>